<feature type="domain" description="Sieve element occlusion N-terminal" evidence="1">
    <location>
        <begin position="27"/>
        <end position="298"/>
    </location>
</feature>
<dbReference type="Pfam" id="PF14577">
    <property type="entry name" value="SEO_C"/>
    <property type="match status" value="2"/>
</dbReference>
<proteinExistence type="predicted"/>
<reference evidence="3 4" key="1">
    <citation type="submission" date="2019-06" db="EMBL/GenBank/DDBJ databases">
        <title>A chromosomal-level reference genome of Carpinus fangiana (Coryloideae, Betulaceae).</title>
        <authorList>
            <person name="Yang X."/>
            <person name="Wang Z."/>
            <person name="Zhang L."/>
            <person name="Hao G."/>
            <person name="Liu J."/>
            <person name="Yang Y."/>
        </authorList>
    </citation>
    <scope>NUCLEOTIDE SEQUENCE [LARGE SCALE GENOMIC DNA]</scope>
    <source>
        <strain evidence="3">Cfa_2016G</strain>
        <tissue evidence="3">Leaf</tissue>
    </source>
</reference>
<dbReference type="Gene3D" id="3.40.30.10">
    <property type="entry name" value="Glutaredoxin"/>
    <property type="match status" value="1"/>
</dbReference>
<keyword evidence="4" id="KW-1185">Reference proteome</keyword>
<protein>
    <recommendedName>
        <fullName evidence="5">Sieve element occlusion N-terminal domain-containing protein</fullName>
    </recommendedName>
</protein>
<sequence>MASNAVLPVLASSQQPKKGDLSLFAFSDHEIMNQIYATHVHDDEKFDVESLFIVVENILKRATQVADNVVLGTQGTVEHLEEKTPKATFSPPLCTLKNISCEMQCKAPGEETAYKTTLSILNKLSNYSWDTKAVLTLAAFALDYGDFWLLAQSQSTDQLAKSVGTLRRVSVLLKRPTLQKHRQALIELNTVIRSTLEVIECIFELEKLSNYDTKDVPALSTGMDHIPVDVFWAIVTVVASTTQLCCLTSDDDKKQELSQYSQKINVILTKLRRQITLCRQQIEEVEAYWKLNKLFRTPTEIMEVFKGLIYTKDNVQPLIDGSTKKPANIDVLKKKNVLLYISGLDITEEDISILRPIYESIRKNDQYKIVWIPIVDQWTDDLQKKFEFLKSKMPWYVVQYSSPIAGIRFVKEKWHFKGKPSVVVLNPQGKVEHENAIHMIRVWGIKAFPFTTTVEETLSNDREWIGSIATNVHPNIDNWIKDKKYIFFYGGKDNDWVQQFTKKATLLANDATLKEARISIELVCVGKGSKGEDNLGILGRFWTGMESMFISKTHRKTDADAVTLEIQKLLSYKNESGWAVLSKGSTVVLSGHGTTILKVVEDFEKWKEFVKEKGFEFIFKEYHNKVLHTAHICCRIDIPNTSGKIPENMKCPDCPRIMETYISFKCCHIDGAANGVH</sequence>
<dbReference type="Pfam" id="PF14576">
    <property type="entry name" value="SEO_N"/>
    <property type="match status" value="1"/>
</dbReference>
<dbReference type="InterPro" id="IPR027942">
    <property type="entry name" value="SEO_N"/>
</dbReference>
<dbReference type="EMBL" id="CM017323">
    <property type="protein sequence ID" value="KAE8022600.1"/>
    <property type="molecule type" value="Genomic_DNA"/>
</dbReference>
<organism evidence="3 4">
    <name type="scientific">Carpinus fangiana</name>
    <dbReference type="NCBI Taxonomy" id="176857"/>
    <lineage>
        <taxon>Eukaryota</taxon>
        <taxon>Viridiplantae</taxon>
        <taxon>Streptophyta</taxon>
        <taxon>Embryophyta</taxon>
        <taxon>Tracheophyta</taxon>
        <taxon>Spermatophyta</taxon>
        <taxon>Magnoliopsida</taxon>
        <taxon>eudicotyledons</taxon>
        <taxon>Gunneridae</taxon>
        <taxon>Pentapetalae</taxon>
        <taxon>rosids</taxon>
        <taxon>fabids</taxon>
        <taxon>Fagales</taxon>
        <taxon>Betulaceae</taxon>
        <taxon>Carpinus</taxon>
    </lineage>
</organism>
<dbReference type="PANTHER" id="PTHR33232:SF18">
    <property type="entry name" value="PROTEIN SIEVE ELEMENT OCCLUSION B-LIKE"/>
    <property type="match status" value="1"/>
</dbReference>
<dbReference type="OrthoDB" id="1478893at2759"/>
<gene>
    <name evidence="3" type="ORF">FH972_008386</name>
</gene>
<name>A0A5N6R071_9ROSI</name>
<evidence type="ECO:0000259" key="2">
    <source>
        <dbReference type="Pfam" id="PF14577"/>
    </source>
</evidence>
<evidence type="ECO:0008006" key="5">
    <source>
        <dbReference type="Google" id="ProtNLM"/>
    </source>
</evidence>
<dbReference type="InterPro" id="IPR027944">
    <property type="entry name" value="SEO_C"/>
</dbReference>
<dbReference type="PANTHER" id="PTHR33232">
    <property type="entry name" value="PROTEIN SIEVE ELEMENT OCCLUSION B-LIKE"/>
    <property type="match status" value="1"/>
</dbReference>
<feature type="domain" description="Sieve element occlusion C-terminal" evidence="2">
    <location>
        <begin position="541"/>
        <end position="668"/>
    </location>
</feature>
<dbReference type="InterPro" id="IPR039299">
    <property type="entry name" value="SEOA"/>
</dbReference>
<feature type="domain" description="Sieve element occlusion C-terminal" evidence="2">
    <location>
        <begin position="455"/>
        <end position="532"/>
    </location>
</feature>
<accession>A0A5N6R071</accession>
<dbReference type="GO" id="GO:0010088">
    <property type="term" value="P:phloem development"/>
    <property type="evidence" value="ECO:0007669"/>
    <property type="project" value="InterPro"/>
</dbReference>
<evidence type="ECO:0000313" key="4">
    <source>
        <dbReference type="Proteomes" id="UP000327013"/>
    </source>
</evidence>
<dbReference type="AlphaFoldDB" id="A0A5N6R071"/>
<evidence type="ECO:0000313" key="3">
    <source>
        <dbReference type="EMBL" id="KAE8022600.1"/>
    </source>
</evidence>
<dbReference type="Proteomes" id="UP000327013">
    <property type="component" value="Chromosome 3"/>
</dbReference>
<evidence type="ECO:0000259" key="1">
    <source>
        <dbReference type="Pfam" id="PF14576"/>
    </source>
</evidence>